<evidence type="ECO:0000313" key="4">
    <source>
        <dbReference type="Proteomes" id="UP000297725"/>
    </source>
</evidence>
<reference evidence="2 4" key="1">
    <citation type="submission" date="2019-03" db="EMBL/GenBank/DDBJ databases">
        <title>Vagococcus sp. was isolated fron gut of Carduelis flavirostris.</title>
        <authorList>
            <person name="Ge Y."/>
        </authorList>
    </citation>
    <scope>NUCLEOTIDE SEQUENCE [LARGE SCALE GENOMIC DNA]</scope>
    <source>
        <strain evidence="2 4">CF-210</strain>
    </source>
</reference>
<name>A0AAJ5EFX1_9ENTE</name>
<gene>
    <name evidence="2" type="ORF">E4031_01170</name>
    <name evidence="1" type="ORF">E4Z98_05475</name>
</gene>
<dbReference type="EMBL" id="SRHU01000006">
    <property type="protein sequence ID" value="TFZ43006.1"/>
    <property type="molecule type" value="Genomic_DNA"/>
</dbReference>
<evidence type="ECO:0000313" key="1">
    <source>
        <dbReference type="EMBL" id="QCA28793.1"/>
    </source>
</evidence>
<dbReference type="Proteomes" id="UP000296883">
    <property type="component" value="Chromosome"/>
</dbReference>
<sequence length="129" mass="15471">MKRTKKEFIPYNDYQDRPFGLKWGTSFSMEELTTSIEKNNQFSQKKTKSKPLMSPNEIDDVLIKAYLKNKRVAVYLNARDQLGRFVEPVEGQFKGEYYTDYFVIEERAFMWEDVRYVELIEKIIESKEN</sequence>
<evidence type="ECO:0000313" key="2">
    <source>
        <dbReference type="EMBL" id="TFZ43006.1"/>
    </source>
</evidence>
<dbReference type="EMBL" id="CP038865">
    <property type="protein sequence ID" value="QCA28793.1"/>
    <property type="molecule type" value="Genomic_DNA"/>
</dbReference>
<evidence type="ECO:0000313" key="3">
    <source>
        <dbReference type="Proteomes" id="UP000296883"/>
    </source>
</evidence>
<accession>A0AAJ5EFX1</accession>
<proteinExistence type="predicted"/>
<protein>
    <recommendedName>
        <fullName evidence="5">YolD-like protein</fullName>
    </recommendedName>
</protein>
<keyword evidence="3" id="KW-1185">Reference proteome</keyword>
<dbReference type="Proteomes" id="UP000297725">
    <property type="component" value="Unassembled WGS sequence"/>
</dbReference>
<evidence type="ECO:0008006" key="5">
    <source>
        <dbReference type="Google" id="ProtNLM"/>
    </source>
</evidence>
<organism evidence="2 4">
    <name type="scientific">Vagococcus xieshaowenii</name>
    <dbReference type="NCBI Taxonomy" id="2562451"/>
    <lineage>
        <taxon>Bacteria</taxon>
        <taxon>Bacillati</taxon>
        <taxon>Bacillota</taxon>
        <taxon>Bacilli</taxon>
        <taxon>Lactobacillales</taxon>
        <taxon>Enterococcaceae</taxon>
        <taxon>Vagococcus</taxon>
    </lineage>
</organism>
<dbReference type="RefSeq" id="WP_135253499.1">
    <property type="nucleotide sequence ID" value="NZ_CP038865.1"/>
</dbReference>
<reference evidence="1 3" key="2">
    <citation type="journal article" date="2020" name="Int. J. Syst. Evol. Microbiol.">
        <title>Vagococcus xieshaowenii sp. nov., isolated from snow finch (Montifringilla taczanowskii) cloacal content.</title>
        <authorList>
            <person name="Ge Y."/>
            <person name="Yang J."/>
            <person name="Lai X.H."/>
            <person name="Zhang G."/>
            <person name="Jin D."/>
            <person name="Lu S."/>
            <person name="Wang B."/>
            <person name="Huang Y."/>
            <person name="Huang Y."/>
            <person name="Ren Z."/>
            <person name="Zhang X."/>
            <person name="Xu J."/>
        </authorList>
    </citation>
    <scope>NUCLEOTIDE SEQUENCE [LARGE SCALE GENOMIC DNA]</scope>
    <source>
        <strain evidence="1">Personal::cf-49</strain>
        <strain evidence="3">personal::cf-49</strain>
    </source>
</reference>
<dbReference type="AlphaFoldDB" id="A0AAJ5EFX1"/>